<evidence type="ECO:0000256" key="1">
    <source>
        <dbReference type="ARBA" id="ARBA00022859"/>
    </source>
</evidence>
<dbReference type="EMBL" id="CANTUW010000082">
    <property type="protein sequence ID" value="CAI7935154.1"/>
    <property type="molecule type" value="Genomic_DNA"/>
</dbReference>
<evidence type="ECO:0000259" key="5">
    <source>
        <dbReference type="PROSITE" id="PS50835"/>
    </source>
</evidence>
<keyword evidence="7" id="KW-1185">Reference proteome</keyword>
<dbReference type="AlphaFoldDB" id="A0AA35QQA1"/>
<dbReference type="FunFam" id="2.60.40.10:FF:001878">
    <property type="entry name" value="Immunoglobulin heavy variable 1-4"/>
    <property type="match status" value="1"/>
</dbReference>
<dbReference type="InterPro" id="IPR050199">
    <property type="entry name" value="IgHV"/>
</dbReference>
<dbReference type="SUPFAM" id="SSF48726">
    <property type="entry name" value="Immunoglobulin"/>
    <property type="match status" value="1"/>
</dbReference>
<keyword evidence="2" id="KW-1064">Adaptive immunity</keyword>
<feature type="domain" description="Ig-like" evidence="5">
    <location>
        <begin position="51"/>
        <end position="137"/>
    </location>
</feature>
<gene>
    <name evidence="6" type="ORF">PODLI_1B041814</name>
</gene>
<dbReference type="Proteomes" id="UP001178461">
    <property type="component" value="Unassembled WGS sequence"/>
</dbReference>
<dbReference type="GO" id="GO:0019814">
    <property type="term" value="C:immunoglobulin complex"/>
    <property type="evidence" value="ECO:0007669"/>
    <property type="project" value="UniProtKB-KW"/>
</dbReference>
<feature type="non-terminal residue" evidence="6">
    <location>
        <position position="137"/>
    </location>
</feature>
<name>A0AA35QQA1_9SAUR</name>
<dbReference type="InterPro" id="IPR013106">
    <property type="entry name" value="Ig_V-set"/>
</dbReference>
<feature type="chain" id="PRO_5041245985" evidence="4">
    <location>
        <begin position="38"/>
        <end position="137"/>
    </location>
</feature>
<dbReference type="PANTHER" id="PTHR23266">
    <property type="entry name" value="IMMUNOGLOBULIN HEAVY CHAIN"/>
    <property type="match status" value="1"/>
</dbReference>
<organism evidence="6 7">
    <name type="scientific">Podarcis lilfordi</name>
    <name type="common">Lilford's wall lizard</name>
    <dbReference type="NCBI Taxonomy" id="74358"/>
    <lineage>
        <taxon>Eukaryota</taxon>
        <taxon>Metazoa</taxon>
        <taxon>Chordata</taxon>
        <taxon>Craniata</taxon>
        <taxon>Vertebrata</taxon>
        <taxon>Euteleostomi</taxon>
        <taxon>Lepidosauria</taxon>
        <taxon>Squamata</taxon>
        <taxon>Bifurcata</taxon>
        <taxon>Unidentata</taxon>
        <taxon>Episquamata</taxon>
        <taxon>Laterata</taxon>
        <taxon>Lacertibaenia</taxon>
        <taxon>Lacertidae</taxon>
        <taxon>Podarcis</taxon>
    </lineage>
</organism>
<evidence type="ECO:0000313" key="6">
    <source>
        <dbReference type="EMBL" id="CAI7935154.1"/>
    </source>
</evidence>
<dbReference type="GO" id="GO:0005576">
    <property type="term" value="C:extracellular region"/>
    <property type="evidence" value="ECO:0007669"/>
    <property type="project" value="UniProtKB-ARBA"/>
</dbReference>
<keyword evidence="1" id="KW-0391">Immunity</keyword>
<feature type="signal peptide" evidence="4">
    <location>
        <begin position="1"/>
        <end position="37"/>
    </location>
</feature>
<evidence type="ECO:0000256" key="4">
    <source>
        <dbReference type="SAM" id="SignalP"/>
    </source>
</evidence>
<sequence>YPHPVRQAPAFHPNNPVEMFLWIHFIFSFFIFKGVHADSLVESGGDVKRPGESLRLTCTTSGFNIDSYWMHWVHQAPGKGLKWLSQINKGTTYYADSAKGRFTISTDSSKKLIYLHMTGLKAEDTGMYYCARDHSGG</sequence>
<dbReference type="InterPro" id="IPR036179">
    <property type="entry name" value="Ig-like_dom_sf"/>
</dbReference>
<dbReference type="InterPro" id="IPR013783">
    <property type="entry name" value="Ig-like_fold"/>
</dbReference>
<protein>
    <submittedName>
        <fullName evidence="6">Heavy chain variable region</fullName>
    </submittedName>
</protein>
<dbReference type="PROSITE" id="PS50835">
    <property type="entry name" value="IG_LIKE"/>
    <property type="match status" value="1"/>
</dbReference>
<dbReference type="GO" id="GO:0002250">
    <property type="term" value="P:adaptive immune response"/>
    <property type="evidence" value="ECO:0007669"/>
    <property type="project" value="UniProtKB-KW"/>
</dbReference>
<proteinExistence type="predicted"/>
<accession>A0AA35QQA1</accession>
<dbReference type="Pfam" id="PF07686">
    <property type="entry name" value="V-set"/>
    <property type="match status" value="1"/>
</dbReference>
<dbReference type="InterPro" id="IPR007110">
    <property type="entry name" value="Ig-like_dom"/>
</dbReference>
<keyword evidence="3" id="KW-1280">Immunoglobulin</keyword>
<feature type="non-terminal residue" evidence="6">
    <location>
        <position position="1"/>
    </location>
</feature>
<evidence type="ECO:0000256" key="3">
    <source>
        <dbReference type="ARBA" id="ARBA00043265"/>
    </source>
</evidence>
<reference evidence="6" key="1">
    <citation type="submission" date="2022-12" db="EMBL/GenBank/DDBJ databases">
        <authorList>
            <person name="Alioto T."/>
            <person name="Alioto T."/>
            <person name="Gomez Garrido J."/>
        </authorList>
    </citation>
    <scope>NUCLEOTIDE SEQUENCE</scope>
</reference>
<dbReference type="SMART" id="SM00406">
    <property type="entry name" value="IGv"/>
    <property type="match status" value="1"/>
</dbReference>
<evidence type="ECO:0000313" key="7">
    <source>
        <dbReference type="Proteomes" id="UP001178461"/>
    </source>
</evidence>
<comment type="caution">
    <text evidence="6">The sequence shown here is derived from an EMBL/GenBank/DDBJ whole genome shotgun (WGS) entry which is preliminary data.</text>
</comment>
<evidence type="ECO:0000256" key="2">
    <source>
        <dbReference type="ARBA" id="ARBA00023130"/>
    </source>
</evidence>
<keyword evidence="4" id="KW-0732">Signal</keyword>
<dbReference type="Gene3D" id="2.60.40.10">
    <property type="entry name" value="Immunoglobulins"/>
    <property type="match status" value="1"/>
</dbReference>